<dbReference type="EMBL" id="CP050063">
    <property type="protein sequence ID" value="QIP13101.1"/>
    <property type="molecule type" value="Genomic_DNA"/>
</dbReference>
<dbReference type="RefSeq" id="WP_167207852.1">
    <property type="nucleotide sequence ID" value="NZ_CP050063.1"/>
</dbReference>
<keyword evidence="2" id="KW-1185">Reference proteome</keyword>
<dbReference type="AlphaFoldDB" id="A0A6G9AKV1"/>
<organism evidence="1 2">
    <name type="scientific">Spirosoma aureum</name>
    <dbReference type="NCBI Taxonomy" id="2692134"/>
    <lineage>
        <taxon>Bacteria</taxon>
        <taxon>Pseudomonadati</taxon>
        <taxon>Bacteroidota</taxon>
        <taxon>Cytophagia</taxon>
        <taxon>Cytophagales</taxon>
        <taxon>Cytophagaceae</taxon>
        <taxon>Spirosoma</taxon>
    </lineage>
</organism>
<evidence type="ECO:0000313" key="2">
    <source>
        <dbReference type="Proteomes" id="UP000501802"/>
    </source>
</evidence>
<accession>A0A6G9AKV1</accession>
<dbReference type="KEGG" id="spib:G8759_10920"/>
<dbReference type="Proteomes" id="UP000501802">
    <property type="component" value="Chromosome"/>
</dbReference>
<name>A0A6G9AKV1_9BACT</name>
<proteinExistence type="predicted"/>
<protein>
    <submittedName>
        <fullName evidence="1">Uncharacterized protein</fullName>
    </submittedName>
</protein>
<sequence length="348" mass="37834">MAHFFDATTTAPLVDCPLQVGQKKTVGLFGGDFFGNDLGVIIDQSLVKMQEKKPGKNFRYFELTGLKPGDAILHAYAGLFDYALPIGVKVTKKMSTPQGKLVQRQAIVNEARSHAGKAHYLWGAAGNSPGLSDGAKYRPSIVKMQADSFDTKKPSVQTAYTDIGGRNTCAGSSNTVIQLTTQATNDYLALRKQVGDMPLPLINVTPRLYKFNGAVKPIGVSHNGIVWGGGCENVKHFDCIGFVNYCYSLFVAQSKYPFGTSIEEFMTRPANYGFVAVADSTDVLDADIIAQYSEKGGWHHIGMVYMEGKTAKIVQADDSPIGVTDTAIYHAAQPGAWTKRIRIMDNML</sequence>
<dbReference type="Gene3D" id="3.90.1720.10">
    <property type="entry name" value="endopeptidase domain like (from Nostoc punctiforme)"/>
    <property type="match status" value="1"/>
</dbReference>
<gene>
    <name evidence="1" type="ORF">G8759_10920</name>
</gene>
<evidence type="ECO:0000313" key="1">
    <source>
        <dbReference type="EMBL" id="QIP13101.1"/>
    </source>
</evidence>
<reference evidence="1 2" key="1">
    <citation type="submission" date="2020-03" db="EMBL/GenBank/DDBJ databases">
        <authorList>
            <person name="Kim M.K."/>
        </authorList>
    </citation>
    <scope>NUCLEOTIDE SEQUENCE [LARGE SCALE GENOMIC DNA]</scope>
    <source>
        <strain evidence="1 2">BT328</strain>
    </source>
</reference>